<gene>
    <name evidence="1" type="ORF">HAX54_039143</name>
</gene>
<name>A0ABS8RN52_DATST</name>
<dbReference type="EMBL" id="JACEIK010000054">
    <property type="protein sequence ID" value="MCD7448187.1"/>
    <property type="molecule type" value="Genomic_DNA"/>
</dbReference>
<keyword evidence="2" id="KW-1185">Reference proteome</keyword>
<proteinExistence type="predicted"/>
<sequence>MTTFGDSLIGSGGTPDQFVVGFRPLLGSRGASVVRGSIPVTCCLNAGRLLGCSVFCCASASQQRFADSSWDFS</sequence>
<feature type="non-terminal residue" evidence="1">
    <location>
        <position position="73"/>
    </location>
</feature>
<organism evidence="1 2">
    <name type="scientific">Datura stramonium</name>
    <name type="common">Jimsonweed</name>
    <name type="synonym">Common thornapple</name>
    <dbReference type="NCBI Taxonomy" id="4076"/>
    <lineage>
        <taxon>Eukaryota</taxon>
        <taxon>Viridiplantae</taxon>
        <taxon>Streptophyta</taxon>
        <taxon>Embryophyta</taxon>
        <taxon>Tracheophyta</taxon>
        <taxon>Spermatophyta</taxon>
        <taxon>Magnoliopsida</taxon>
        <taxon>eudicotyledons</taxon>
        <taxon>Gunneridae</taxon>
        <taxon>Pentapetalae</taxon>
        <taxon>asterids</taxon>
        <taxon>lamiids</taxon>
        <taxon>Solanales</taxon>
        <taxon>Solanaceae</taxon>
        <taxon>Solanoideae</taxon>
        <taxon>Datureae</taxon>
        <taxon>Datura</taxon>
    </lineage>
</organism>
<evidence type="ECO:0000313" key="2">
    <source>
        <dbReference type="Proteomes" id="UP000823775"/>
    </source>
</evidence>
<accession>A0ABS8RN52</accession>
<reference evidence="1 2" key="1">
    <citation type="journal article" date="2021" name="BMC Genomics">
        <title>Datura genome reveals duplications of psychoactive alkaloid biosynthetic genes and high mutation rate following tissue culture.</title>
        <authorList>
            <person name="Rajewski A."/>
            <person name="Carter-House D."/>
            <person name="Stajich J."/>
            <person name="Litt A."/>
        </authorList>
    </citation>
    <scope>NUCLEOTIDE SEQUENCE [LARGE SCALE GENOMIC DNA]</scope>
    <source>
        <strain evidence="1">AR-01</strain>
    </source>
</reference>
<protein>
    <submittedName>
        <fullName evidence="1">Uncharacterized protein</fullName>
    </submittedName>
</protein>
<evidence type="ECO:0000313" key="1">
    <source>
        <dbReference type="EMBL" id="MCD7448187.1"/>
    </source>
</evidence>
<comment type="caution">
    <text evidence="1">The sequence shown here is derived from an EMBL/GenBank/DDBJ whole genome shotgun (WGS) entry which is preliminary data.</text>
</comment>
<dbReference type="Proteomes" id="UP000823775">
    <property type="component" value="Unassembled WGS sequence"/>
</dbReference>